<evidence type="ECO:0000313" key="1">
    <source>
        <dbReference type="EMBL" id="RMZ35900.1"/>
    </source>
</evidence>
<organism evidence="1 2">
    <name type="scientific">Aspergillus flavus</name>
    <dbReference type="NCBI Taxonomy" id="5059"/>
    <lineage>
        <taxon>Eukaryota</taxon>
        <taxon>Fungi</taxon>
        <taxon>Dikarya</taxon>
        <taxon>Ascomycota</taxon>
        <taxon>Pezizomycotina</taxon>
        <taxon>Eurotiomycetes</taxon>
        <taxon>Eurotiomycetidae</taxon>
        <taxon>Eurotiales</taxon>
        <taxon>Aspergillaceae</taxon>
        <taxon>Aspergillus</taxon>
        <taxon>Aspergillus subgen. Circumdati</taxon>
    </lineage>
</organism>
<reference evidence="1 2" key="1">
    <citation type="submission" date="2018-07" db="EMBL/GenBank/DDBJ databases">
        <title>Identification of spontaneous genetic mutation associated with occurrence of a yellow conidial color mutant of Aspergillus flavus.</title>
        <authorList>
            <person name="Chang P.-K."/>
            <person name="Mack B.M."/>
            <person name="Scharfenstein L."/>
            <person name="Gilbert M.K."/>
        </authorList>
    </citation>
    <scope>NUCLEOTIDE SEQUENCE [LARGE SCALE GENOMIC DNA]</scope>
    <source>
        <strain evidence="1 2">CA14</strain>
    </source>
</reference>
<comment type="caution">
    <text evidence="1">The sequence shown here is derived from an EMBL/GenBank/DDBJ whole genome shotgun (WGS) entry which is preliminary data.</text>
</comment>
<evidence type="ECO:0000313" key="2">
    <source>
        <dbReference type="Proteomes" id="UP000275480"/>
    </source>
</evidence>
<dbReference type="AlphaFoldDB" id="A0AB74BND9"/>
<accession>A0AB74BND9</accession>
<dbReference type="Proteomes" id="UP000275480">
    <property type="component" value="Unassembled WGS sequence"/>
</dbReference>
<protein>
    <submittedName>
        <fullName evidence="1">Uncharacterized protein</fullName>
    </submittedName>
</protein>
<gene>
    <name evidence="1" type="ORF">CA14_009761</name>
</gene>
<dbReference type="EMBL" id="QQZZ01000196">
    <property type="protein sequence ID" value="RMZ35900.1"/>
    <property type="molecule type" value="Genomic_DNA"/>
</dbReference>
<sequence length="67" mass="7666">MLLQMAEHGAVTSQTVIYGYLDMGESTSLIWKPPPHYGTLLWLWTKYSEVLVKDQWHITIAGLPDFS</sequence>
<proteinExistence type="predicted"/>
<name>A0AB74BND9_ASPFL</name>